<keyword evidence="1" id="KW-0597">Phosphoprotein</keyword>
<feature type="domain" description="HD-GYP" evidence="4">
    <location>
        <begin position="195"/>
        <end position="391"/>
    </location>
</feature>
<dbReference type="InterPro" id="IPR003607">
    <property type="entry name" value="HD/PDEase_dom"/>
</dbReference>
<dbReference type="SUPFAM" id="SSF52172">
    <property type="entry name" value="CheY-like"/>
    <property type="match status" value="1"/>
</dbReference>
<dbReference type="PANTHER" id="PTHR45228">
    <property type="entry name" value="CYCLIC DI-GMP PHOSPHODIESTERASE TM_0186-RELATED"/>
    <property type="match status" value="1"/>
</dbReference>
<evidence type="ECO:0000256" key="2">
    <source>
        <dbReference type="SAM" id="Coils"/>
    </source>
</evidence>
<reference evidence="5 6" key="1">
    <citation type="submission" date="2024-05" db="EMBL/GenBank/DDBJ databases">
        <title>Roseateles sp. 2.12 16S ribosomal RNA gene Genome sequencing and assembly.</title>
        <authorList>
            <person name="Woo H."/>
        </authorList>
    </citation>
    <scope>NUCLEOTIDE SEQUENCE [LARGE SCALE GENOMIC DNA]</scope>
    <source>
        <strain evidence="5 6">2.12</strain>
    </source>
</reference>
<dbReference type="PROSITE" id="PS51832">
    <property type="entry name" value="HD_GYP"/>
    <property type="match status" value="1"/>
</dbReference>
<protein>
    <submittedName>
        <fullName evidence="5">HD domain-containing phosphohydrolase</fullName>
    </submittedName>
</protein>
<keyword evidence="6" id="KW-1185">Reference proteome</keyword>
<dbReference type="PROSITE" id="PS50110">
    <property type="entry name" value="RESPONSE_REGULATORY"/>
    <property type="match status" value="1"/>
</dbReference>
<dbReference type="Proteomes" id="UP001462640">
    <property type="component" value="Unassembled WGS sequence"/>
</dbReference>
<comment type="caution">
    <text evidence="5">The sequence shown here is derived from an EMBL/GenBank/DDBJ whole genome shotgun (WGS) entry which is preliminary data.</text>
</comment>
<dbReference type="PANTHER" id="PTHR45228:SF8">
    <property type="entry name" value="TWO-COMPONENT RESPONSE REGULATOR-RELATED"/>
    <property type="match status" value="1"/>
</dbReference>
<dbReference type="RefSeq" id="WP_347613277.1">
    <property type="nucleotide sequence ID" value="NZ_JBDPZC010000017.1"/>
</dbReference>
<feature type="modified residue" description="4-aspartylphosphate" evidence="1">
    <location>
        <position position="74"/>
    </location>
</feature>
<dbReference type="InterPro" id="IPR011006">
    <property type="entry name" value="CheY-like_superfamily"/>
</dbReference>
<dbReference type="SMART" id="SM00448">
    <property type="entry name" value="REC"/>
    <property type="match status" value="1"/>
</dbReference>
<dbReference type="EMBL" id="JBDPZC010000017">
    <property type="protein sequence ID" value="MEO3715683.1"/>
    <property type="molecule type" value="Genomic_DNA"/>
</dbReference>
<evidence type="ECO:0000259" key="4">
    <source>
        <dbReference type="PROSITE" id="PS51832"/>
    </source>
</evidence>
<evidence type="ECO:0000256" key="1">
    <source>
        <dbReference type="PROSITE-ProRule" id="PRU00169"/>
    </source>
</evidence>
<dbReference type="Gene3D" id="3.40.50.2300">
    <property type="match status" value="1"/>
</dbReference>
<accession>A0ABV0GKN9</accession>
<dbReference type="Pfam" id="PF13487">
    <property type="entry name" value="HD_5"/>
    <property type="match status" value="1"/>
</dbReference>
<dbReference type="CDD" id="cd00077">
    <property type="entry name" value="HDc"/>
    <property type="match status" value="1"/>
</dbReference>
<evidence type="ECO:0000313" key="5">
    <source>
        <dbReference type="EMBL" id="MEO3715683.1"/>
    </source>
</evidence>
<evidence type="ECO:0000259" key="3">
    <source>
        <dbReference type="PROSITE" id="PS50110"/>
    </source>
</evidence>
<name>A0ABV0GKN9_9BURK</name>
<feature type="domain" description="Response regulatory" evidence="3">
    <location>
        <begin position="25"/>
        <end position="140"/>
    </location>
</feature>
<dbReference type="CDD" id="cd17569">
    <property type="entry name" value="REC_HupR-like"/>
    <property type="match status" value="1"/>
</dbReference>
<dbReference type="Gene3D" id="1.10.3210.10">
    <property type="entry name" value="Hypothetical protein af1432"/>
    <property type="match status" value="1"/>
</dbReference>
<gene>
    <name evidence="5" type="ORF">ABDJ40_23155</name>
</gene>
<proteinExistence type="predicted"/>
<keyword evidence="2" id="KW-0175">Coiled coil</keyword>
<dbReference type="Pfam" id="PF00072">
    <property type="entry name" value="Response_reg"/>
    <property type="match status" value="1"/>
</dbReference>
<sequence>MASMSELPAARPEPPAGTTGAAVAVVLCVDDEPAILSSLRRLLRPKGYKVLLAEGGQAGLDTLAREPVDLVVSDMRMPEMDGAQFLEQVRLRWPEVIRILLTGYADVSSTIAAINRGEIHRYIAKPWDDQNMLMVVEDGLRRRRLEQENLRLQALTQVQNQELQALNAGLEARVKARTQEIEQINGMLEQAYAELQSNFLLSINVFAGLTELRDGSMAGYSRQVAALARATAHQLGLGPLAEQDLHIAGLLHEVGKLGFPDALLRKPMSLMRGEELQLFRRHPLHAESALMPLAQLQRAARLVRAQHERLDGKGFPDGLAGEQLSLAAQVLAAAVDYHGLQSGRLAERRYSAEEALSMVKGGAEVRYAKVVVEALGVALQSLAEQGPQDRLILAQDLVEGMVLSRDLTSPQGALLLARGYVFDARVVKQVREYARREGVKLQLHVRLDPATPSGPVAGQGVQQAV</sequence>
<dbReference type="SUPFAM" id="SSF109604">
    <property type="entry name" value="HD-domain/PDEase-like"/>
    <property type="match status" value="1"/>
</dbReference>
<evidence type="ECO:0000313" key="6">
    <source>
        <dbReference type="Proteomes" id="UP001462640"/>
    </source>
</evidence>
<feature type="coiled-coil region" evidence="2">
    <location>
        <begin position="142"/>
        <end position="180"/>
    </location>
</feature>
<dbReference type="InterPro" id="IPR001789">
    <property type="entry name" value="Sig_transdc_resp-reg_receiver"/>
</dbReference>
<organism evidence="5 6">
    <name type="scientific">Roseateles flavus</name>
    <dbReference type="NCBI Taxonomy" id="3149041"/>
    <lineage>
        <taxon>Bacteria</taxon>
        <taxon>Pseudomonadati</taxon>
        <taxon>Pseudomonadota</taxon>
        <taxon>Betaproteobacteria</taxon>
        <taxon>Burkholderiales</taxon>
        <taxon>Sphaerotilaceae</taxon>
        <taxon>Roseateles</taxon>
    </lineage>
</organism>
<dbReference type="InterPro" id="IPR052020">
    <property type="entry name" value="Cyclic_di-GMP/3'3'-cGAMP_PDE"/>
</dbReference>
<dbReference type="InterPro" id="IPR037522">
    <property type="entry name" value="HD_GYP_dom"/>
</dbReference>